<accession>A0AA48L190</accession>
<proteinExistence type="inferred from homology"/>
<dbReference type="GeneID" id="85494791"/>
<dbReference type="SUPFAM" id="SSF51735">
    <property type="entry name" value="NAD(P)-binding Rossmann-fold domains"/>
    <property type="match status" value="1"/>
</dbReference>
<dbReference type="Proteomes" id="UP001233271">
    <property type="component" value="Chromosome 3"/>
</dbReference>
<evidence type="ECO:0008006" key="5">
    <source>
        <dbReference type="Google" id="ProtNLM"/>
    </source>
</evidence>
<dbReference type="Pfam" id="PF00106">
    <property type="entry name" value="adh_short"/>
    <property type="match status" value="1"/>
</dbReference>
<comment type="similarity">
    <text evidence="1">Belongs to the short-chain dehydrogenases/reductases (SDR) family.</text>
</comment>
<dbReference type="EMBL" id="AP028214">
    <property type="protein sequence ID" value="BEI90921.1"/>
    <property type="molecule type" value="Genomic_DNA"/>
</dbReference>
<evidence type="ECO:0000256" key="2">
    <source>
        <dbReference type="ARBA" id="ARBA00023002"/>
    </source>
</evidence>
<dbReference type="RefSeq" id="XP_060456186.1">
    <property type="nucleotide sequence ID" value="XM_060599498.1"/>
</dbReference>
<gene>
    <name evidence="3" type="ORF">CcaverHIS019_0309910</name>
</gene>
<evidence type="ECO:0000256" key="1">
    <source>
        <dbReference type="ARBA" id="ARBA00006484"/>
    </source>
</evidence>
<dbReference type="AlphaFoldDB" id="A0AA48L190"/>
<sequence>MSSEKYIIITGGTSGMGLEAARILAADPTLHITVTGRTSPGDLPSNVEFVKCDLADLEAVRAFCASWTKPLSAVILNAGVMMVALSHVGELETTFAINHVGNAALFFGIKSHLLPDARVIVVSSELHSTEVRAGPHWTSAAEVAVANVPEMEGGMVRYANSKLANMFFSHALSRRAPEGWTVIAWTPGFVPSGGTQLFRDRGMLATVGMPILGAVLGLASWLGRPTPSLSTVPRSGKALAELVTGPEHKGEKGVYYQIENKGESSAQSRDIALQDDLWDWTVRELGVDGTL</sequence>
<dbReference type="KEGG" id="ccac:CcaHIS019_0309910"/>
<keyword evidence="2" id="KW-0560">Oxidoreductase</keyword>
<dbReference type="InterPro" id="IPR036291">
    <property type="entry name" value="NAD(P)-bd_dom_sf"/>
</dbReference>
<protein>
    <recommendedName>
        <fullName evidence="5">NAD(P)-binding protein</fullName>
    </recommendedName>
</protein>
<dbReference type="Gene3D" id="3.40.50.720">
    <property type="entry name" value="NAD(P)-binding Rossmann-like Domain"/>
    <property type="match status" value="1"/>
</dbReference>
<dbReference type="PANTHER" id="PTHR24320:SF148">
    <property type="entry name" value="NAD(P)-BINDING ROSSMANN-FOLD SUPERFAMILY PROTEIN"/>
    <property type="match status" value="1"/>
</dbReference>
<evidence type="ECO:0000313" key="3">
    <source>
        <dbReference type="EMBL" id="BEI90921.1"/>
    </source>
</evidence>
<organism evidence="3 4">
    <name type="scientific">Cutaneotrichosporon cavernicola</name>
    <dbReference type="NCBI Taxonomy" id="279322"/>
    <lineage>
        <taxon>Eukaryota</taxon>
        <taxon>Fungi</taxon>
        <taxon>Dikarya</taxon>
        <taxon>Basidiomycota</taxon>
        <taxon>Agaricomycotina</taxon>
        <taxon>Tremellomycetes</taxon>
        <taxon>Trichosporonales</taxon>
        <taxon>Trichosporonaceae</taxon>
        <taxon>Cutaneotrichosporon</taxon>
    </lineage>
</organism>
<dbReference type="GO" id="GO:0016491">
    <property type="term" value="F:oxidoreductase activity"/>
    <property type="evidence" value="ECO:0007669"/>
    <property type="project" value="UniProtKB-KW"/>
</dbReference>
<evidence type="ECO:0000313" key="4">
    <source>
        <dbReference type="Proteomes" id="UP001233271"/>
    </source>
</evidence>
<name>A0AA48L190_9TREE</name>
<reference evidence="3" key="1">
    <citation type="journal article" date="2023" name="BMC Genomics">
        <title>Chromosome-level genome assemblies of Cutaneotrichosporon spp. (Trichosporonales, Basidiomycota) reveal imbalanced evolution between nucleotide sequences and chromosome synteny.</title>
        <authorList>
            <person name="Kobayashi Y."/>
            <person name="Kayamori A."/>
            <person name="Aoki K."/>
            <person name="Shiwa Y."/>
            <person name="Matsutani M."/>
            <person name="Fujita N."/>
            <person name="Sugita T."/>
            <person name="Iwasaki W."/>
            <person name="Tanaka N."/>
            <person name="Takashima M."/>
        </authorList>
    </citation>
    <scope>NUCLEOTIDE SEQUENCE</scope>
    <source>
        <strain evidence="3">HIS019</strain>
    </source>
</reference>
<dbReference type="PANTHER" id="PTHR24320">
    <property type="entry name" value="RETINOL DEHYDROGENASE"/>
    <property type="match status" value="1"/>
</dbReference>
<dbReference type="InterPro" id="IPR002347">
    <property type="entry name" value="SDR_fam"/>
</dbReference>
<keyword evidence="4" id="KW-1185">Reference proteome</keyword>